<dbReference type="AlphaFoldDB" id="A0AAX3MU89"/>
<dbReference type="RefSeq" id="WP_077572384.1">
    <property type="nucleotide sequence ID" value="NZ_CP117562.1"/>
</dbReference>
<protein>
    <submittedName>
        <fullName evidence="1">Transposase</fullName>
    </submittedName>
</protein>
<proteinExistence type="predicted"/>
<gene>
    <name evidence="1" type="ORF">PS049_15630</name>
</gene>
<dbReference type="Proteomes" id="UP001219219">
    <property type="component" value="Chromosome"/>
</dbReference>
<accession>A0AAX3MU89</accession>
<name>A0AAX3MU89_ESCAL</name>
<dbReference type="InterPro" id="IPR009057">
    <property type="entry name" value="Homeodomain-like_sf"/>
</dbReference>
<sequence length="65" mass="7310">MAKPKYSLETRLAAVNHYLAGHDGARRIAERFGVEETSLRKRDKFSPRPCHIYAPSIGGNFPVII</sequence>
<dbReference type="EMBL" id="CP117562">
    <property type="protein sequence ID" value="WDB31767.1"/>
    <property type="molecule type" value="Genomic_DNA"/>
</dbReference>
<dbReference type="SUPFAM" id="SSF46689">
    <property type="entry name" value="Homeodomain-like"/>
    <property type="match status" value="1"/>
</dbReference>
<organism evidence="1 2">
    <name type="scientific">Escherichia albertii</name>
    <dbReference type="NCBI Taxonomy" id="208962"/>
    <lineage>
        <taxon>Bacteria</taxon>
        <taxon>Pseudomonadati</taxon>
        <taxon>Pseudomonadota</taxon>
        <taxon>Gammaproteobacteria</taxon>
        <taxon>Enterobacterales</taxon>
        <taxon>Enterobacteriaceae</taxon>
        <taxon>Escherichia</taxon>
    </lineage>
</organism>
<reference evidence="1" key="1">
    <citation type="submission" date="2023-02" db="EMBL/GenBank/DDBJ databases">
        <title>Escherichia albertii as a potential enteropathogen in the light of epidemiological and genomic studies.</title>
        <authorList>
            <person name="Leszczynska K."/>
            <person name="Swiecicka I."/>
            <person name="Daniluk T."/>
            <person name="Lebensztejn D."/>
            <person name="Chmielewska S."/>
            <person name="Leszczynska D."/>
            <person name="Gawor J."/>
            <person name="Kliber M."/>
        </authorList>
    </citation>
    <scope>NUCLEOTIDE SEQUENCE</scope>
    <source>
        <strain evidence="1">BIA_7</strain>
    </source>
</reference>
<evidence type="ECO:0000313" key="1">
    <source>
        <dbReference type="EMBL" id="WDB31767.1"/>
    </source>
</evidence>
<evidence type="ECO:0000313" key="2">
    <source>
        <dbReference type="Proteomes" id="UP001219219"/>
    </source>
</evidence>